<dbReference type="EMBL" id="VOAH01000001">
    <property type="protein sequence ID" value="TVP41664.1"/>
    <property type="molecule type" value="Genomic_DNA"/>
</dbReference>
<name>A0A557SYI1_9ARCH</name>
<evidence type="ECO:0000313" key="2">
    <source>
        <dbReference type="Proteomes" id="UP000315289"/>
    </source>
</evidence>
<comment type="caution">
    <text evidence="1">The sequence shown here is derived from an EMBL/GenBank/DDBJ whole genome shotgun (WGS) entry which is preliminary data.</text>
</comment>
<sequence length="84" mass="9901">MHIILTHNEVKSTDKFCGFEMDFDINTVKQLRKNSPHYVWEVGWIDFRYADKFHHQFLLFKPNGIELGKKDCDNCTDPVAGEQI</sequence>
<proteinExistence type="predicted"/>
<dbReference type="AlphaFoldDB" id="A0A557SYI1"/>
<reference evidence="1 2" key="1">
    <citation type="journal article" date="2019" name="Front. Microbiol.">
        <title>Ammonia Oxidation by the Arctic Terrestrial Thaumarchaeote Candidatus Nitrosocosmicus arcticus Is Stimulated by Increasing Temperatures.</title>
        <authorList>
            <person name="Alves R.J.E."/>
            <person name="Kerou M."/>
            <person name="Zappe A."/>
            <person name="Bittner R."/>
            <person name="Abby S.S."/>
            <person name="Schmidt H.A."/>
            <person name="Pfeifer K."/>
            <person name="Schleper C."/>
        </authorList>
    </citation>
    <scope>NUCLEOTIDE SEQUENCE [LARGE SCALE GENOMIC DNA]</scope>
    <source>
        <strain evidence="1 2">Kfb</strain>
    </source>
</reference>
<organism evidence="1 2">
    <name type="scientific">Candidatus Nitrosocosmicus arcticus</name>
    <dbReference type="NCBI Taxonomy" id="2035267"/>
    <lineage>
        <taxon>Archaea</taxon>
        <taxon>Nitrososphaerota</taxon>
        <taxon>Nitrososphaeria</taxon>
        <taxon>Nitrososphaerales</taxon>
        <taxon>Nitrososphaeraceae</taxon>
        <taxon>Candidatus Nitrosocosmicus</taxon>
    </lineage>
</organism>
<accession>A0A557SYI1</accession>
<protein>
    <submittedName>
        <fullName evidence="1">Uncharacterized protein</fullName>
    </submittedName>
</protein>
<evidence type="ECO:0000313" key="1">
    <source>
        <dbReference type="EMBL" id="TVP41664.1"/>
    </source>
</evidence>
<keyword evidence="2" id="KW-1185">Reference proteome</keyword>
<gene>
    <name evidence="1" type="ORF">NARC_10070</name>
</gene>
<dbReference type="RefSeq" id="WP_222424723.1">
    <property type="nucleotide sequence ID" value="NZ_ML675578.1"/>
</dbReference>
<dbReference type="Proteomes" id="UP000315289">
    <property type="component" value="Unassembled WGS sequence"/>
</dbReference>